<reference evidence="2 5" key="2">
    <citation type="submission" date="2023-07" db="EMBL/GenBank/DDBJ databases">
        <title>Strategy for survival of the halotoleranting strain Dietzia MX2 from the Yakshinskoe mineral salts deposit.</title>
        <authorList>
            <person name="Kharitonova M.A."/>
            <person name="Kupriyanova-Ashina F.G."/>
            <person name="Shakirov T.R."/>
            <person name="Vafina M.S."/>
            <person name="Ilinskaya O.N."/>
        </authorList>
    </citation>
    <scope>NUCLEOTIDE SEQUENCE [LARGE SCALE GENOMIC DNA]</scope>
    <source>
        <strain evidence="2 5">MX2</strain>
    </source>
</reference>
<evidence type="ECO:0000313" key="4">
    <source>
        <dbReference type="Proteomes" id="UP000252187"/>
    </source>
</evidence>
<dbReference type="PANTHER" id="PTHR42815">
    <property type="entry name" value="FAD-BINDING, PUTATIVE (AFU_ORTHOLOGUE AFUA_6G07600)-RELATED"/>
    <property type="match status" value="1"/>
</dbReference>
<gene>
    <name evidence="3" type="ORF">DQ226_00470</name>
    <name evidence="2" type="ORF">QYF62_01780</name>
</gene>
<evidence type="ECO:0000313" key="2">
    <source>
        <dbReference type="EMBL" id="MDN4504794.1"/>
    </source>
</evidence>
<name>A0A365PE30_9ACTN</name>
<dbReference type="InterPro" id="IPR011576">
    <property type="entry name" value="Pyridox_Oxase_N"/>
</dbReference>
<dbReference type="SUPFAM" id="SSF50475">
    <property type="entry name" value="FMN-binding split barrel"/>
    <property type="match status" value="1"/>
</dbReference>
<proteinExistence type="predicted"/>
<evidence type="ECO:0000313" key="5">
    <source>
        <dbReference type="Proteomes" id="UP001172702"/>
    </source>
</evidence>
<evidence type="ECO:0000259" key="1">
    <source>
        <dbReference type="Pfam" id="PF01243"/>
    </source>
</evidence>
<dbReference type="Gene3D" id="2.30.110.10">
    <property type="entry name" value="Electron Transport, Fmn-binding Protein, Chain A"/>
    <property type="match status" value="1"/>
</dbReference>
<dbReference type="Proteomes" id="UP000252187">
    <property type="component" value="Unassembled WGS sequence"/>
</dbReference>
<protein>
    <submittedName>
        <fullName evidence="3">Pyridoxamine 5'-phosphate oxidase family protein</fullName>
    </submittedName>
</protein>
<dbReference type="EMBL" id="QNTT01000001">
    <property type="protein sequence ID" value="RBA41028.1"/>
    <property type="molecule type" value="Genomic_DNA"/>
</dbReference>
<dbReference type="Pfam" id="PF01243">
    <property type="entry name" value="PNPOx_N"/>
    <property type="match status" value="1"/>
</dbReference>
<feature type="domain" description="Pyridoxamine 5'-phosphate oxidase N-terminal" evidence="1">
    <location>
        <begin position="41"/>
        <end position="138"/>
    </location>
</feature>
<dbReference type="Proteomes" id="UP001172702">
    <property type="component" value="Unassembled WGS sequence"/>
</dbReference>
<dbReference type="EMBL" id="JAUHTB010000001">
    <property type="protein sequence ID" value="MDN4504794.1"/>
    <property type="molecule type" value="Genomic_DNA"/>
</dbReference>
<dbReference type="RefSeq" id="WP_119191667.1">
    <property type="nucleotide sequence ID" value="NZ_CANNAK010000011.1"/>
</dbReference>
<organism evidence="3 4">
    <name type="scientific">Dietzia maris</name>
    <dbReference type="NCBI Taxonomy" id="37915"/>
    <lineage>
        <taxon>Bacteria</taxon>
        <taxon>Bacillati</taxon>
        <taxon>Actinomycetota</taxon>
        <taxon>Actinomycetes</taxon>
        <taxon>Mycobacteriales</taxon>
        <taxon>Dietziaceae</taxon>
        <taxon>Dietzia</taxon>
    </lineage>
</organism>
<keyword evidence="5" id="KW-1185">Reference proteome</keyword>
<dbReference type="InterPro" id="IPR012349">
    <property type="entry name" value="Split_barrel_FMN-bd"/>
</dbReference>
<evidence type="ECO:0000313" key="3">
    <source>
        <dbReference type="EMBL" id="RBA41028.1"/>
    </source>
</evidence>
<reference evidence="3 4" key="1">
    <citation type="submission" date="2018-06" db="EMBL/GenBank/DDBJ databases">
        <title>Whole genome sequencing of four bacterial strains from South Shetland trench revealing bio-synthetic gene clusters.</title>
        <authorList>
            <person name="Abdel-Mageed W.M."/>
            <person name="Lehri B."/>
            <person name="Jarmusch S.A."/>
            <person name="Miranda K."/>
            <person name="Goodfellow M."/>
            <person name="Jaspars M."/>
            <person name="Karlyshev A.V."/>
        </authorList>
    </citation>
    <scope>NUCLEOTIDE SEQUENCE [LARGE SCALE GENOMIC DNA]</scope>
    <source>
        <strain evidence="3 4">SST1</strain>
    </source>
</reference>
<comment type="caution">
    <text evidence="3">The sequence shown here is derived from an EMBL/GenBank/DDBJ whole genome shotgun (WGS) entry which is preliminary data.</text>
</comment>
<accession>A0A365PE30</accession>
<dbReference type="AlphaFoldDB" id="A0A365PE30"/>
<sequence length="196" mass="21616">MAANHYPGIAYGPAVRARQNAVGVTLPVATGDFALEGTDVALIRSADHFSLSTVTESGWPYTQHRGGPAGFVHVVDDTTLAWAEFPGNHQYVSTGNVDHDGRVCLLFVDYPTRRRLKVFGHARTVEPDSDPDLIDRLRAMGEKRYSGRVERAIVVDVVAADANCSKHITPRWNRRYIDELTAVYKRRIAELQAGSA</sequence>
<dbReference type="PANTHER" id="PTHR42815:SF2">
    <property type="entry name" value="FAD-BINDING, PUTATIVE (AFU_ORTHOLOGUE AFUA_6G07600)-RELATED"/>
    <property type="match status" value="1"/>
</dbReference>